<reference evidence="2 3" key="1">
    <citation type="submission" date="2020-05" db="EMBL/GenBank/DDBJ databases">
        <authorList>
            <person name="Campoy J."/>
            <person name="Schneeberger K."/>
            <person name="Spophaly S."/>
        </authorList>
    </citation>
    <scope>NUCLEOTIDE SEQUENCE [LARGE SCALE GENOMIC DNA]</scope>
    <source>
        <strain evidence="2">PruArmRojPasFocal</strain>
    </source>
</reference>
<proteinExistence type="predicted"/>
<organism evidence="2 3">
    <name type="scientific">Prunus armeniaca</name>
    <name type="common">Apricot</name>
    <name type="synonym">Armeniaca vulgaris</name>
    <dbReference type="NCBI Taxonomy" id="36596"/>
    <lineage>
        <taxon>Eukaryota</taxon>
        <taxon>Viridiplantae</taxon>
        <taxon>Streptophyta</taxon>
        <taxon>Embryophyta</taxon>
        <taxon>Tracheophyta</taxon>
        <taxon>Spermatophyta</taxon>
        <taxon>Magnoliopsida</taxon>
        <taxon>eudicotyledons</taxon>
        <taxon>Gunneridae</taxon>
        <taxon>Pentapetalae</taxon>
        <taxon>rosids</taxon>
        <taxon>fabids</taxon>
        <taxon>Rosales</taxon>
        <taxon>Rosaceae</taxon>
        <taxon>Amygdaloideae</taxon>
        <taxon>Amygdaleae</taxon>
        <taxon>Prunus</taxon>
    </lineage>
</organism>
<evidence type="ECO:0000313" key="3">
    <source>
        <dbReference type="Proteomes" id="UP000507222"/>
    </source>
</evidence>
<dbReference type="EMBL" id="CAEKDK010000001">
    <property type="protein sequence ID" value="CAB4261708.1"/>
    <property type="molecule type" value="Genomic_DNA"/>
</dbReference>
<feature type="region of interest" description="Disordered" evidence="1">
    <location>
        <begin position="44"/>
        <end position="98"/>
    </location>
</feature>
<protein>
    <submittedName>
        <fullName evidence="2">Uncharacterized protein</fullName>
    </submittedName>
</protein>
<dbReference type="Pfam" id="PF03140">
    <property type="entry name" value="DUF247"/>
    <property type="match status" value="1"/>
</dbReference>
<dbReference type="Proteomes" id="UP000507222">
    <property type="component" value="Unassembled WGS sequence"/>
</dbReference>
<sequence length="98" mass="9312">MELEKSTRGFYAEPLDHLSQNDLVEMMILDGCFVIELFRNFVDGEGGSGSDDGGRGNGCGGGNGGSDGGGGGDSGGDGKSGIGCGGGGGGGGCGGGDD</sequence>
<evidence type="ECO:0000313" key="2">
    <source>
        <dbReference type="EMBL" id="CAB4261708.1"/>
    </source>
</evidence>
<dbReference type="InterPro" id="IPR004158">
    <property type="entry name" value="DUF247_pln"/>
</dbReference>
<evidence type="ECO:0000256" key="1">
    <source>
        <dbReference type="SAM" id="MobiDB-lite"/>
    </source>
</evidence>
<gene>
    <name evidence="2" type="ORF">CURHAP_LOCUS546</name>
</gene>
<accession>A0A6J5TG81</accession>
<name>A0A6J5TG81_PRUAR</name>
<dbReference type="AlphaFoldDB" id="A0A6J5TG81"/>